<feature type="region of interest" description="Disordered" evidence="2">
    <location>
        <begin position="166"/>
        <end position="198"/>
    </location>
</feature>
<dbReference type="PANTHER" id="PTHR33155">
    <property type="entry name" value="FANTASTIC FOUR-LIKE PROTEIN (DUF3049)"/>
    <property type="match status" value="1"/>
</dbReference>
<dbReference type="OrthoDB" id="1916983at2759"/>
<accession>A0A2Z7BH31</accession>
<sequence length="232" mass="25582">MAEAPPASDIQFTNWGCCRSTKNEDFLGDYGCYTDPLSERSSVSRLSARSLEMCTENLGSETGIDTISGGGILSASTSSFDEEKSLNDDQGKLRNKVKQARNVEANSCRKFPPPLTTMSVTGSIQVRRHCEGGRLIIEAVERPLRNSYLQAERSGGRLRLCYLTDSESESDVDDTAETPREEEEEEVEEGGVGLESGAEEYGFQRLSRCKERVPENVGLCRTWKSAVWVATS</sequence>
<feature type="compositionally biased region" description="Acidic residues" evidence="2">
    <location>
        <begin position="166"/>
        <end position="189"/>
    </location>
</feature>
<dbReference type="Proteomes" id="UP000250235">
    <property type="component" value="Unassembled WGS sequence"/>
</dbReference>
<proteinExistence type="inferred from homology"/>
<dbReference type="InterPro" id="IPR021410">
    <property type="entry name" value="FAF"/>
</dbReference>
<dbReference type="Pfam" id="PF11250">
    <property type="entry name" value="FAF"/>
    <property type="match status" value="1"/>
</dbReference>
<feature type="domain" description="FAF" evidence="3">
    <location>
        <begin position="110"/>
        <end position="161"/>
    </location>
</feature>
<dbReference type="AlphaFoldDB" id="A0A2Z7BH31"/>
<keyword evidence="5" id="KW-1185">Reference proteome</keyword>
<evidence type="ECO:0000256" key="2">
    <source>
        <dbReference type="SAM" id="MobiDB-lite"/>
    </source>
</evidence>
<gene>
    <name evidence="4" type="ORF">F511_34358</name>
</gene>
<name>A0A2Z7BH31_9LAMI</name>
<evidence type="ECO:0000259" key="3">
    <source>
        <dbReference type="Pfam" id="PF11250"/>
    </source>
</evidence>
<dbReference type="EMBL" id="KV005727">
    <property type="protein sequence ID" value="KZV33590.1"/>
    <property type="molecule type" value="Genomic_DNA"/>
</dbReference>
<evidence type="ECO:0000313" key="4">
    <source>
        <dbReference type="EMBL" id="KZV33590.1"/>
    </source>
</evidence>
<dbReference type="InterPro" id="IPR046431">
    <property type="entry name" value="FAF_dom"/>
</dbReference>
<evidence type="ECO:0000256" key="1">
    <source>
        <dbReference type="ARBA" id="ARBA00008690"/>
    </source>
</evidence>
<dbReference type="PANTHER" id="PTHR33155:SF4">
    <property type="entry name" value="PROTEIN FANTASTIC FOUR 3"/>
    <property type="match status" value="1"/>
</dbReference>
<reference evidence="4 5" key="1">
    <citation type="journal article" date="2015" name="Proc. Natl. Acad. Sci. U.S.A.">
        <title>The resurrection genome of Boea hygrometrica: A blueprint for survival of dehydration.</title>
        <authorList>
            <person name="Xiao L."/>
            <person name="Yang G."/>
            <person name="Zhang L."/>
            <person name="Yang X."/>
            <person name="Zhao S."/>
            <person name="Ji Z."/>
            <person name="Zhou Q."/>
            <person name="Hu M."/>
            <person name="Wang Y."/>
            <person name="Chen M."/>
            <person name="Xu Y."/>
            <person name="Jin H."/>
            <person name="Xiao X."/>
            <person name="Hu G."/>
            <person name="Bao F."/>
            <person name="Hu Y."/>
            <person name="Wan P."/>
            <person name="Li L."/>
            <person name="Deng X."/>
            <person name="Kuang T."/>
            <person name="Xiang C."/>
            <person name="Zhu J.K."/>
            <person name="Oliver M.J."/>
            <person name="He Y."/>
        </authorList>
    </citation>
    <scope>NUCLEOTIDE SEQUENCE [LARGE SCALE GENOMIC DNA]</scope>
    <source>
        <strain evidence="5">cv. XS01</strain>
    </source>
</reference>
<organism evidence="4 5">
    <name type="scientific">Dorcoceras hygrometricum</name>
    <dbReference type="NCBI Taxonomy" id="472368"/>
    <lineage>
        <taxon>Eukaryota</taxon>
        <taxon>Viridiplantae</taxon>
        <taxon>Streptophyta</taxon>
        <taxon>Embryophyta</taxon>
        <taxon>Tracheophyta</taxon>
        <taxon>Spermatophyta</taxon>
        <taxon>Magnoliopsida</taxon>
        <taxon>eudicotyledons</taxon>
        <taxon>Gunneridae</taxon>
        <taxon>Pentapetalae</taxon>
        <taxon>asterids</taxon>
        <taxon>lamiids</taxon>
        <taxon>Lamiales</taxon>
        <taxon>Gesneriaceae</taxon>
        <taxon>Didymocarpoideae</taxon>
        <taxon>Trichosporeae</taxon>
        <taxon>Loxocarpinae</taxon>
        <taxon>Dorcoceras</taxon>
    </lineage>
</organism>
<protein>
    <submittedName>
        <fullName evidence="4">Protein FANTASTIC FOUR 3-like</fullName>
    </submittedName>
</protein>
<comment type="similarity">
    <text evidence="1">Belongs to the fantastic four family.</text>
</comment>
<evidence type="ECO:0000313" key="5">
    <source>
        <dbReference type="Proteomes" id="UP000250235"/>
    </source>
</evidence>